<dbReference type="EMBL" id="JAERMS010000012">
    <property type="protein sequence ID" value="MBO1363259.1"/>
    <property type="molecule type" value="Genomic_DNA"/>
</dbReference>
<keyword evidence="3" id="KW-1185">Reference proteome</keyword>
<evidence type="ECO:0000313" key="2">
    <source>
        <dbReference type="EMBL" id="MBO1363259.1"/>
    </source>
</evidence>
<keyword evidence="2" id="KW-0808">Transferase</keyword>
<dbReference type="PANTHER" id="PTHR30068:SF3">
    <property type="entry name" value="PHOSPHOLIPID_GLYCEROL ACYLTRANSFERASE DOMAIN-CONTAINING PROTEIN"/>
    <property type="match status" value="1"/>
</dbReference>
<dbReference type="PANTHER" id="PTHR30068">
    <property type="entry name" value="URONATE ISOMERASE"/>
    <property type="match status" value="1"/>
</dbReference>
<gene>
    <name evidence="2" type="ORF">JHU38_05645</name>
</gene>
<name>A0ABS3M516_9BACT</name>
<accession>A0ABS3M516</accession>
<sequence length="401" mass="46571">MKIPSEFDPIRPFEPEELPEVFDRLLADQQFRQVLAYLYPDAPIEAVGQKMKQCKTNLGFQKAFCYPFLQKLVQTASAGIDADAYNLDIKKRYTFVSNHRDIVLDSAFLDKILIDVGFETTCEIAIGDNLLTLPWVKDLVRINKSFTVERALHSVEMLKASKRMSEYIHFAVARKNENVWIAQRQGRAKNSNDLTQPAILKMMAMGGEGSITERLQSLHIVPLAISYEYDPCDYLKAREYQLRRDVPFWKKTAEDDMESMLVGIKGYKGHIHYEAAPCIDEWLETIDLEQPKNKLFDEIASHIDTEIHRSYRIYPCNYIALDMIQDTKVYAERYTEEEYERFEAYVAGQLEKIDIDNKDDRFLRTCLLSQYAYPTKNYLAAKAATEGGMFKSLRNRFSFKK</sequence>
<reference evidence="2 3" key="1">
    <citation type="submission" date="2021-01" db="EMBL/GenBank/DDBJ databases">
        <title>Prevotella A2931 sp. nov.</title>
        <authorList>
            <person name="Buhl M."/>
            <person name="Oberhettinger P."/>
        </authorList>
    </citation>
    <scope>NUCLEOTIDE SEQUENCE [LARGE SCALE GENOMIC DNA]</scope>
    <source>
        <strain evidence="2 3">A2931</strain>
    </source>
</reference>
<protein>
    <submittedName>
        <fullName evidence="2">1-acyl-sn-glycerol-3-phosphate acyltransferase</fullName>
    </submittedName>
</protein>
<dbReference type="InterPro" id="IPR002123">
    <property type="entry name" value="Plipid/glycerol_acylTrfase"/>
</dbReference>
<keyword evidence="2" id="KW-0012">Acyltransferase</keyword>
<comment type="caution">
    <text evidence="2">The sequence shown here is derived from an EMBL/GenBank/DDBJ whole genome shotgun (WGS) entry which is preliminary data.</text>
</comment>
<feature type="domain" description="Phospholipid/glycerol acyltransferase" evidence="1">
    <location>
        <begin position="90"/>
        <end position="226"/>
    </location>
</feature>
<proteinExistence type="predicted"/>
<dbReference type="Proteomes" id="UP000664265">
    <property type="component" value="Unassembled WGS sequence"/>
</dbReference>
<dbReference type="Pfam" id="PF01553">
    <property type="entry name" value="Acyltransferase"/>
    <property type="match status" value="1"/>
</dbReference>
<organism evidence="2 3">
    <name type="scientific">Prevotella illustrans</name>
    <dbReference type="NCBI Taxonomy" id="2800387"/>
    <lineage>
        <taxon>Bacteria</taxon>
        <taxon>Pseudomonadati</taxon>
        <taxon>Bacteroidota</taxon>
        <taxon>Bacteroidia</taxon>
        <taxon>Bacteroidales</taxon>
        <taxon>Prevotellaceae</taxon>
        <taxon>Prevotella</taxon>
    </lineage>
</organism>
<evidence type="ECO:0000259" key="1">
    <source>
        <dbReference type="Pfam" id="PF01553"/>
    </source>
</evidence>
<evidence type="ECO:0000313" key="3">
    <source>
        <dbReference type="Proteomes" id="UP000664265"/>
    </source>
</evidence>
<dbReference type="RefSeq" id="WP_107581666.1">
    <property type="nucleotide sequence ID" value="NZ_JAERMS010000012.1"/>
</dbReference>
<dbReference type="GO" id="GO:0016746">
    <property type="term" value="F:acyltransferase activity"/>
    <property type="evidence" value="ECO:0007669"/>
    <property type="project" value="UniProtKB-KW"/>
</dbReference>